<dbReference type="CDD" id="cd04301">
    <property type="entry name" value="NAT_SF"/>
    <property type="match status" value="1"/>
</dbReference>
<evidence type="ECO:0000313" key="2">
    <source>
        <dbReference type="EMBL" id="MFB6398138.1"/>
    </source>
</evidence>
<dbReference type="EMBL" id="JBCGDC010000204">
    <property type="protein sequence ID" value="MFB6398138.1"/>
    <property type="molecule type" value="Genomic_DNA"/>
</dbReference>
<dbReference type="Gene3D" id="3.40.630.30">
    <property type="match status" value="1"/>
</dbReference>
<dbReference type="Pfam" id="PF00583">
    <property type="entry name" value="Acetyltransf_1"/>
    <property type="match status" value="1"/>
</dbReference>
<keyword evidence="2" id="KW-0808">Transferase</keyword>
<comment type="caution">
    <text evidence="2">The sequence shown here is derived from an EMBL/GenBank/DDBJ whole genome shotgun (WGS) entry which is preliminary data.</text>
</comment>
<keyword evidence="2" id="KW-0012">Acyltransferase</keyword>
<dbReference type="InterPro" id="IPR000182">
    <property type="entry name" value="GNAT_dom"/>
</dbReference>
<name>A0ABV5D1J4_9ACTN</name>
<keyword evidence="3" id="KW-1185">Reference proteome</keyword>
<reference evidence="2 3" key="1">
    <citation type="submission" date="2024-04" db="EMBL/GenBank/DDBJ databases">
        <title>Polymorphospora sp. isolated from Baiyangdian Lake in Xiong'an New Area.</title>
        <authorList>
            <person name="Zhang X."/>
            <person name="Liu J."/>
        </authorList>
    </citation>
    <scope>NUCLEOTIDE SEQUENCE [LARGE SCALE GENOMIC DNA]</scope>
    <source>
        <strain evidence="2 3">2-325</strain>
    </source>
</reference>
<dbReference type="Proteomes" id="UP001582793">
    <property type="component" value="Unassembled WGS sequence"/>
</dbReference>
<dbReference type="PROSITE" id="PS51186">
    <property type="entry name" value="GNAT"/>
    <property type="match status" value="1"/>
</dbReference>
<evidence type="ECO:0000259" key="1">
    <source>
        <dbReference type="PROSITE" id="PS51186"/>
    </source>
</evidence>
<dbReference type="GO" id="GO:0016746">
    <property type="term" value="F:acyltransferase activity"/>
    <property type="evidence" value="ECO:0007669"/>
    <property type="project" value="UniProtKB-KW"/>
</dbReference>
<accession>A0ABV5D1J4</accession>
<evidence type="ECO:0000313" key="3">
    <source>
        <dbReference type="Proteomes" id="UP001582793"/>
    </source>
</evidence>
<gene>
    <name evidence="2" type="ORF">AAFH96_34445</name>
</gene>
<dbReference type="RefSeq" id="WP_375737005.1">
    <property type="nucleotide sequence ID" value="NZ_JBCGDC010000204.1"/>
</dbReference>
<organism evidence="2 3">
    <name type="scientific">Polymorphospora lycopeni</name>
    <dbReference type="NCBI Taxonomy" id="3140240"/>
    <lineage>
        <taxon>Bacteria</taxon>
        <taxon>Bacillati</taxon>
        <taxon>Actinomycetota</taxon>
        <taxon>Actinomycetes</taxon>
        <taxon>Micromonosporales</taxon>
        <taxon>Micromonosporaceae</taxon>
        <taxon>Polymorphospora</taxon>
    </lineage>
</organism>
<feature type="domain" description="N-acetyltransferase" evidence="1">
    <location>
        <begin position="10"/>
        <end position="204"/>
    </location>
</feature>
<dbReference type="SUPFAM" id="SSF55729">
    <property type="entry name" value="Acyl-CoA N-acyltransferases (Nat)"/>
    <property type="match status" value="1"/>
</dbReference>
<sequence length="205" mass="22814">MQDPVPADRLTVVPANEALWDDLVAIFGTADAGRCQCQRFKVAGWIWRDSTLEQRTAMLRAQTGCGDPAATTTSGLVGYVDGEPVGWVAVEPRTAYPKLRTSRIPWSGRAEDRDDPDVWAVTCFVVRKGWRGRGLTYLLARATVGFARDRGARALEAYPMITEPGREITWGELHVGARQVFEDAGFAQVSYPTVRRVVMRIDFPR</sequence>
<dbReference type="InterPro" id="IPR016181">
    <property type="entry name" value="Acyl_CoA_acyltransferase"/>
</dbReference>
<proteinExistence type="predicted"/>
<protein>
    <submittedName>
        <fullName evidence="2">GNAT family N-acetyltransferase</fullName>
        <ecNumber evidence="2">2.3.1.-</ecNumber>
    </submittedName>
</protein>
<dbReference type="EC" id="2.3.1.-" evidence="2"/>